<evidence type="ECO:0000259" key="3">
    <source>
        <dbReference type="Pfam" id="PF19278"/>
    </source>
</evidence>
<comment type="caution">
    <text evidence="4">The sequence shown here is derived from an EMBL/GenBank/DDBJ whole genome shotgun (WGS) entry which is preliminary data.</text>
</comment>
<dbReference type="Pfam" id="PF01968">
    <property type="entry name" value="Hydantoinase_A"/>
    <property type="match status" value="1"/>
</dbReference>
<dbReference type="EMBL" id="JAINVV010000008">
    <property type="protein sequence ID" value="MBY8823996.1"/>
    <property type="molecule type" value="Genomic_DNA"/>
</dbReference>
<dbReference type="Pfam" id="PF19278">
    <property type="entry name" value="Hydant_A_C"/>
    <property type="match status" value="1"/>
</dbReference>
<dbReference type="PANTHER" id="PTHR11365">
    <property type="entry name" value="5-OXOPROLINASE RELATED"/>
    <property type="match status" value="1"/>
</dbReference>
<proteinExistence type="predicted"/>
<feature type="domain" description="Acetophenone carboxylase-like C-terminal" evidence="3">
    <location>
        <begin position="537"/>
        <end position="669"/>
    </location>
</feature>
<dbReference type="RefSeq" id="WP_222991098.1">
    <property type="nucleotide sequence ID" value="NZ_JAINVV010000008.1"/>
</dbReference>
<accession>A0ABS7PS43</accession>
<keyword evidence="5" id="KW-1185">Reference proteome</keyword>
<evidence type="ECO:0000313" key="5">
    <source>
        <dbReference type="Proteomes" id="UP000706039"/>
    </source>
</evidence>
<gene>
    <name evidence="4" type="ORF">K7G82_16950</name>
</gene>
<organism evidence="4 5">
    <name type="scientific">Sphingomonas colocasiae</name>
    <dbReference type="NCBI Taxonomy" id="1848973"/>
    <lineage>
        <taxon>Bacteria</taxon>
        <taxon>Pseudomonadati</taxon>
        <taxon>Pseudomonadota</taxon>
        <taxon>Alphaproteobacteria</taxon>
        <taxon>Sphingomonadales</taxon>
        <taxon>Sphingomonadaceae</taxon>
        <taxon>Sphingomonas</taxon>
    </lineage>
</organism>
<dbReference type="InterPro" id="IPR045079">
    <property type="entry name" value="Oxoprolinase-like"/>
</dbReference>
<dbReference type="SUPFAM" id="SSF53067">
    <property type="entry name" value="Actin-like ATPase domain"/>
    <property type="match status" value="1"/>
</dbReference>
<sequence length="684" mass="71884">MRLATDTGGTFTDLIVEDDDGSITLHKASTVPSDPVVGVLDALRGAASTRGLSLAELLGRCDSFIHGTTHAINAIITGRTARTALIVTRGHRDILLFREGGRTEPFNHTIPYPAPFVPRALTFEADERIGADGVVMTPLDEAALVETLRRIGETGVEAVAVALLWSTINPAHERRVGELIETHLPGTPYSLSHAVNPTLREFRRASSAAIDASLKPLMTHYLGGLTTRLAEAGFGGKVMVLTSAGGMVEASEVAAAPIRVINSGPSMAPVAGRHYAGREGAWRTAIVADTGGTTYDISLVSDGRIPMTRDLWIGEPYRGHLAGYPSVDVKSVGAGGGSIATVDTAGLLRVGPGSAGSTPGPACYGRGGTRPTVTDACVALGYVDPDYFLGGAMRLDGDASRAAIARDVADRLDTSVEDAAWSILDLATENMVQAIQDMTVNQGIDPGQAVLIGGGGAAGLNSVFIARRLGCRELLIPETGAAMSAAGAMMSDIAAEFAVTTFASTASFDLDRADTAIADVRRQAEAFIERAQRAGSISYVAEARYEGQAWDIDVPLDSATFATEDDVARFRAAFDATHEQLFTIRDESSAVELIGLRARVSCPARSGAAFRLKGDPEATGEARSRPVYFSGHGWIETPVLRWDAMAAEQPVAGPALIESAFTTIVVDPPARFRRTADGSILIEA</sequence>
<evidence type="ECO:0000313" key="4">
    <source>
        <dbReference type="EMBL" id="MBY8823996.1"/>
    </source>
</evidence>
<evidence type="ECO:0000259" key="1">
    <source>
        <dbReference type="Pfam" id="PF01968"/>
    </source>
</evidence>
<reference evidence="4 5" key="1">
    <citation type="submission" date="2021-08" db="EMBL/GenBank/DDBJ databases">
        <authorList>
            <person name="Tuo L."/>
        </authorList>
    </citation>
    <scope>NUCLEOTIDE SEQUENCE [LARGE SCALE GENOMIC DNA]</scope>
    <source>
        <strain evidence="4 5">JCM 31229</strain>
    </source>
</reference>
<dbReference type="InterPro" id="IPR002821">
    <property type="entry name" value="Hydantoinase_A"/>
</dbReference>
<feature type="domain" description="Hydantoinase/oxoprolinase N-terminal" evidence="2">
    <location>
        <begin position="3"/>
        <end position="183"/>
    </location>
</feature>
<protein>
    <submittedName>
        <fullName evidence="4">Hydantoinase/oxoprolinase family protein</fullName>
    </submittedName>
</protein>
<dbReference type="Proteomes" id="UP000706039">
    <property type="component" value="Unassembled WGS sequence"/>
</dbReference>
<dbReference type="InterPro" id="IPR043129">
    <property type="entry name" value="ATPase_NBD"/>
</dbReference>
<name>A0ABS7PS43_9SPHN</name>
<feature type="domain" description="Hydantoinase A/oxoprolinase" evidence="1">
    <location>
        <begin position="204"/>
        <end position="496"/>
    </location>
</feature>
<evidence type="ECO:0000259" key="2">
    <source>
        <dbReference type="Pfam" id="PF05378"/>
    </source>
</evidence>
<dbReference type="InterPro" id="IPR049517">
    <property type="entry name" value="ACX-like_C"/>
</dbReference>
<dbReference type="InterPro" id="IPR008040">
    <property type="entry name" value="Hydant_A_N"/>
</dbReference>
<dbReference type="PANTHER" id="PTHR11365:SF23">
    <property type="entry name" value="HYPOTHETICAL 5-OXOPROLINASE (EUROFUNG)-RELATED"/>
    <property type="match status" value="1"/>
</dbReference>
<dbReference type="Pfam" id="PF05378">
    <property type="entry name" value="Hydant_A_N"/>
    <property type="match status" value="1"/>
</dbReference>